<dbReference type="AlphaFoldDB" id="A0A2N5SQ19"/>
<organism evidence="1 2">
    <name type="scientific">Puccinia coronata f. sp. avenae</name>
    <dbReference type="NCBI Taxonomy" id="200324"/>
    <lineage>
        <taxon>Eukaryota</taxon>
        <taxon>Fungi</taxon>
        <taxon>Dikarya</taxon>
        <taxon>Basidiomycota</taxon>
        <taxon>Pucciniomycotina</taxon>
        <taxon>Pucciniomycetes</taxon>
        <taxon>Pucciniales</taxon>
        <taxon>Pucciniaceae</taxon>
        <taxon>Puccinia</taxon>
    </lineage>
</organism>
<evidence type="ECO:0000313" key="2">
    <source>
        <dbReference type="Proteomes" id="UP000235388"/>
    </source>
</evidence>
<sequence length="164" mass="18958">MSKKEDKHALAVWLKQVYEQPSVTESFFKKDTEEPNRFKSIRERQPSVRALSAKFDLEKKKEFNENTSKGMIGFTHRVVDEIFRLSGHNDKEKAKILAYTQALADITGFRKRDEDITPLERFNTQNVLSMLSSPRGPAQHDPSTKALIQNLQDLLNKKPQQPML</sequence>
<accession>A0A2N5SQ19</accession>
<comment type="caution">
    <text evidence="1">The sequence shown here is derived from an EMBL/GenBank/DDBJ whole genome shotgun (WGS) entry which is preliminary data.</text>
</comment>
<dbReference type="EMBL" id="PGCJ01000898">
    <property type="protein sequence ID" value="PLW15338.1"/>
    <property type="molecule type" value="Genomic_DNA"/>
</dbReference>
<protein>
    <submittedName>
        <fullName evidence="1">Uncharacterized protein</fullName>
    </submittedName>
</protein>
<name>A0A2N5SQ19_9BASI</name>
<reference evidence="1 2" key="1">
    <citation type="submission" date="2017-11" db="EMBL/GenBank/DDBJ databases">
        <title>De novo assembly and phasing of dikaryotic genomes from two isolates of Puccinia coronata f. sp. avenae, the causal agent of oat crown rust.</title>
        <authorList>
            <person name="Miller M.E."/>
            <person name="Zhang Y."/>
            <person name="Omidvar V."/>
            <person name="Sperschneider J."/>
            <person name="Schwessinger B."/>
            <person name="Raley C."/>
            <person name="Palmer J.M."/>
            <person name="Garnica D."/>
            <person name="Upadhyaya N."/>
            <person name="Rathjen J."/>
            <person name="Taylor J.M."/>
            <person name="Park R.F."/>
            <person name="Dodds P.N."/>
            <person name="Hirsch C.D."/>
            <person name="Kianian S.F."/>
            <person name="Figueroa M."/>
        </authorList>
    </citation>
    <scope>NUCLEOTIDE SEQUENCE [LARGE SCALE GENOMIC DNA]</scope>
    <source>
        <strain evidence="1">12NC29</strain>
    </source>
</reference>
<proteinExistence type="predicted"/>
<keyword evidence="2" id="KW-1185">Reference proteome</keyword>
<gene>
    <name evidence="1" type="ORF">PCANC_13686</name>
</gene>
<dbReference type="Proteomes" id="UP000235388">
    <property type="component" value="Unassembled WGS sequence"/>
</dbReference>
<evidence type="ECO:0000313" key="1">
    <source>
        <dbReference type="EMBL" id="PLW15338.1"/>
    </source>
</evidence>